<protein>
    <recommendedName>
        <fullName evidence="4">Cobalamin adenosyltransferase-like domain-containing protein</fullName>
    </recommendedName>
</protein>
<dbReference type="GO" id="GO:0005524">
    <property type="term" value="F:ATP binding"/>
    <property type="evidence" value="ECO:0007669"/>
    <property type="project" value="UniProtKB-KW"/>
</dbReference>
<evidence type="ECO:0000256" key="1">
    <source>
        <dbReference type="ARBA" id="ARBA00022679"/>
    </source>
</evidence>
<dbReference type="GO" id="GO:0008817">
    <property type="term" value="F:corrinoid adenosyltransferase activity"/>
    <property type="evidence" value="ECO:0007669"/>
    <property type="project" value="TreeGrafter"/>
</dbReference>
<proteinExistence type="predicted"/>
<keyword evidence="1" id="KW-0808">Transferase</keyword>
<keyword evidence="3" id="KW-0067">ATP-binding</keyword>
<dbReference type="InterPro" id="IPR016030">
    <property type="entry name" value="CblAdoTrfase-like"/>
</dbReference>
<evidence type="ECO:0000313" key="5">
    <source>
        <dbReference type="EMBL" id="KKK78110.1"/>
    </source>
</evidence>
<keyword evidence="2" id="KW-0547">Nucleotide-binding</keyword>
<dbReference type="PANTHER" id="PTHR12213">
    <property type="entry name" value="CORRINOID ADENOSYLTRANSFERASE"/>
    <property type="match status" value="1"/>
</dbReference>
<gene>
    <name evidence="5" type="ORF">LCGC14_2846850</name>
</gene>
<sequence>MAGIYTRRGDDGTTSLWYGGRIPKHHPRAECYGAIDETASALGVARSICEDRRLHTDILRVQRELFVAGAELATASAARDRLKAGSGRIDDAMVDRLEADIDSYVSEVQLPRKFVVPGGTQLSAQLDLARSVLRRAERRITALSDEGELSDSALLRYVNRASDLLFAMARFADEPDPELFEGRESS</sequence>
<dbReference type="InterPro" id="IPR029499">
    <property type="entry name" value="PduO-typ"/>
</dbReference>
<evidence type="ECO:0000259" key="4">
    <source>
        <dbReference type="Pfam" id="PF01923"/>
    </source>
</evidence>
<dbReference type="SUPFAM" id="SSF89028">
    <property type="entry name" value="Cobalamin adenosyltransferase-like"/>
    <property type="match status" value="1"/>
</dbReference>
<reference evidence="5" key="1">
    <citation type="journal article" date="2015" name="Nature">
        <title>Complex archaea that bridge the gap between prokaryotes and eukaryotes.</title>
        <authorList>
            <person name="Spang A."/>
            <person name="Saw J.H."/>
            <person name="Jorgensen S.L."/>
            <person name="Zaremba-Niedzwiedzka K."/>
            <person name="Martijn J."/>
            <person name="Lind A.E."/>
            <person name="van Eijk R."/>
            <person name="Schleper C."/>
            <person name="Guy L."/>
            <person name="Ettema T.J."/>
        </authorList>
    </citation>
    <scope>NUCLEOTIDE SEQUENCE</scope>
</reference>
<evidence type="ECO:0000256" key="3">
    <source>
        <dbReference type="ARBA" id="ARBA00022840"/>
    </source>
</evidence>
<dbReference type="EMBL" id="LAZR01054645">
    <property type="protein sequence ID" value="KKK78110.1"/>
    <property type="molecule type" value="Genomic_DNA"/>
</dbReference>
<organism evidence="5">
    <name type="scientific">marine sediment metagenome</name>
    <dbReference type="NCBI Taxonomy" id="412755"/>
    <lineage>
        <taxon>unclassified sequences</taxon>
        <taxon>metagenomes</taxon>
        <taxon>ecological metagenomes</taxon>
    </lineage>
</organism>
<evidence type="ECO:0000256" key="2">
    <source>
        <dbReference type="ARBA" id="ARBA00022741"/>
    </source>
</evidence>
<dbReference type="AlphaFoldDB" id="A0A0F8YWA4"/>
<comment type="caution">
    <text evidence="5">The sequence shown here is derived from an EMBL/GenBank/DDBJ whole genome shotgun (WGS) entry which is preliminary data.</text>
</comment>
<dbReference type="Gene3D" id="1.20.1200.10">
    <property type="entry name" value="Cobalamin adenosyltransferase-like"/>
    <property type="match status" value="1"/>
</dbReference>
<name>A0A0F8YWA4_9ZZZZ</name>
<dbReference type="InterPro" id="IPR036451">
    <property type="entry name" value="CblAdoTrfase-like_sf"/>
</dbReference>
<dbReference type="NCBIfam" id="TIGR00636">
    <property type="entry name" value="PduO_Nterm"/>
    <property type="match status" value="1"/>
</dbReference>
<dbReference type="PANTHER" id="PTHR12213:SF0">
    <property type="entry name" value="CORRINOID ADENOSYLTRANSFERASE MMAB"/>
    <property type="match status" value="1"/>
</dbReference>
<feature type="domain" description="Cobalamin adenosyltransferase-like" evidence="4">
    <location>
        <begin position="4"/>
        <end position="172"/>
    </location>
</feature>
<accession>A0A0F8YWA4</accession>
<dbReference type="Pfam" id="PF01923">
    <property type="entry name" value="Cob_adeno_trans"/>
    <property type="match status" value="1"/>
</dbReference>